<organism evidence="3 4">
    <name type="scientific">Lentinula raphanica</name>
    <dbReference type="NCBI Taxonomy" id="153919"/>
    <lineage>
        <taxon>Eukaryota</taxon>
        <taxon>Fungi</taxon>
        <taxon>Dikarya</taxon>
        <taxon>Basidiomycota</taxon>
        <taxon>Agaricomycotina</taxon>
        <taxon>Agaricomycetes</taxon>
        <taxon>Agaricomycetidae</taxon>
        <taxon>Agaricales</taxon>
        <taxon>Marasmiineae</taxon>
        <taxon>Omphalotaceae</taxon>
        <taxon>Lentinula</taxon>
    </lineage>
</organism>
<keyword evidence="2" id="KW-0472">Membrane</keyword>
<keyword evidence="4" id="KW-1185">Reference proteome</keyword>
<evidence type="ECO:0000256" key="2">
    <source>
        <dbReference type="SAM" id="Phobius"/>
    </source>
</evidence>
<evidence type="ECO:0000313" key="4">
    <source>
        <dbReference type="Proteomes" id="UP001163846"/>
    </source>
</evidence>
<dbReference type="AlphaFoldDB" id="A0AA38P063"/>
<evidence type="ECO:0000313" key="3">
    <source>
        <dbReference type="EMBL" id="KAJ3833869.1"/>
    </source>
</evidence>
<feature type="transmembrane region" description="Helical" evidence="2">
    <location>
        <begin position="523"/>
        <end position="543"/>
    </location>
</feature>
<accession>A0AA38P063</accession>
<dbReference type="EMBL" id="MU806620">
    <property type="protein sequence ID" value="KAJ3833869.1"/>
    <property type="molecule type" value="Genomic_DNA"/>
</dbReference>
<comment type="caution">
    <text evidence="3">The sequence shown here is derived from an EMBL/GenBank/DDBJ whole genome shotgun (WGS) entry which is preliminary data.</text>
</comment>
<keyword evidence="2" id="KW-0812">Transmembrane</keyword>
<gene>
    <name evidence="3" type="ORF">F5878DRAFT_728557</name>
</gene>
<protein>
    <submittedName>
        <fullName evidence="3">Uncharacterized protein</fullName>
    </submittedName>
</protein>
<name>A0AA38P063_9AGAR</name>
<proteinExistence type="predicted"/>
<feature type="transmembrane region" description="Helical" evidence="2">
    <location>
        <begin position="555"/>
        <end position="578"/>
    </location>
</feature>
<reference evidence="3" key="1">
    <citation type="submission" date="2022-08" db="EMBL/GenBank/DDBJ databases">
        <authorList>
            <consortium name="DOE Joint Genome Institute"/>
            <person name="Min B."/>
            <person name="Riley R."/>
            <person name="Sierra-Patev S."/>
            <person name="Naranjo-Ortiz M."/>
            <person name="Looney B."/>
            <person name="Konkel Z."/>
            <person name="Slot J.C."/>
            <person name="Sakamoto Y."/>
            <person name="Steenwyk J.L."/>
            <person name="Rokas A."/>
            <person name="Carro J."/>
            <person name="Camarero S."/>
            <person name="Ferreira P."/>
            <person name="Molpeceres G."/>
            <person name="Ruiz-Duenas F.J."/>
            <person name="Serrano A."/>
            <person name="Henrissat B."/>
            <person name="Drula E."/>
            <person name="Hughes K.W."/>
            <person name="Mata J.L."/>
            <person name="Ishikawa N.K."/>
            <person name="Vargas-Isla R."/>
            <person name="Ushijima S."/>
            <person name="Smith C.A."/>
            <person name="Ahrendt S."/>
            <person name="Andreopoulos W."/>
            <person name="He G."/>
            <person name="Labutti K."/>
            <person name="Lipzen A."/>
            <person name="Ng V."/>
            <person name="Sandor L."/>
            <person name="Barry K."/>
            <person name="Martinez A.T."/>
            <person name="Xiao Y."/>
            <person name="Gibbons J.G."/>
            <person name="Terashima K."/>
            <person name="Hibbett D.S."/>
            <person name="Grigoriev I.V."/>
        </authorList>
    </citation>
    <scope>NUCLEOTIDE SEQUENCE</scope>
    <source>
        <strain evidence="3">TFB9207</strain>
    </source>
</reference>
<evidence type="ECO:0000256" key="1">
    <source>
        <dbReference type="SAM" id="MobiDB-lite"/>
    </source>
</evidence>
<feature type="transmembrane region" description="Helical" evidence="2">
    <location>
        <begin position="496"/>
        <end position="517"/>
    </location>
</feature>
<keyword evidence="2" id="KW-1133">Transmembrane helix</keyword>
<feature type="region of interest" description="Disordered" evidence="1">
    <location>
        <begin position="174"/>
        <end position="213"/>
    </location>
</feature>
<feature type="compositionally biased region" description="Basic residues" evidence="1">
    <location>
        <begin position="201"/>
        <end position="213"/>
    </location>
</feature>
<feature type="region of interest" description="Disordered" evidence="1">
    <location>
        <begin position="314"/>
        <end position="347"/>
    </location>
</feature>
<sequence>MIHKELQRRLCMALPSTTTAQFRFDEIKKSLRTSTIPGKRQNAIVSIGRKLLDSMVKAEFSSLAMRLIDAAADTAVSTVLAIIRSPEYHRDMFGFGDDDFLKKSADPRSVTGDLIDLYIGCHFCPGLGVSAEAASFIQSTCFVPLKQALYDFVSSKQHDAPVQVPSKRVLAQVNGSHQEFPPSKKRTVADKENIPPVPFRRSPKRKSAITNTRKKHAITVSNSHTLVSTDASAHIDLQDIDMGSDESAHDPTTILDAKTAAGSTLLMDMTAFINEDPVSTSFEPKREPSVISPSPSCSVVDDNPFEFSSAHLSQAPDCELPGSPQDSIIYQDDGHRNQPTSPQPTLYKDVSAADINGPSNGLTMTKSSLYHQPRRPSAISHSSTSRVESGDLNVFLPTQTLLRSQGFSAHTVKKHEEQPRRITKRPSSVFLPSDPYLAAQGLPLPFRSAPFVPAMRSSSSSSRVEGECGSKHKLAPHNEDFISINIRVQFESIKTWIFRALVCFFTFSILSILSAFLEVESRPLLFFLILAVVPSCYSVLFSTEQSSSVSLLKHCLMAAVFTICAVIGSLLVLASLIYSLTPKDPVTIPTKTQLDKY</sequence>
<dbReference type="Proteomes" id="UP001163846">
    <property type="component" value="Unassembled WGS sequence"/>
</dbReference>